<reference evidence="3" key="1">
    <citation type="submission" date="2023-07" db="EMBL/GenBank/DDBJ databases">
        <title>Sorghum-associated microbial communities from plants grown in Nebraska, USA.</title>
        <authorList>
            <person name="Schachtman D."/>
        </authorList>
    </citation>
    <scope>NUCLEOTIDE SEQUENCE</scope>
    <source>
        <strain evidence="3">DS2795</strain>
    </source>
</reference>
<evidence type="ECO:0000313" key="4">
    <source>
        <dbReference type="Proteomes" id="UP001244295"/>
    </source>
</evidence>
<dbReference type="CDD" id="cd07012">
    <property type="entry name" value="PBP2_Bug_TTT"/>
    <property type="match status" value="1"/>
</dbReference>
<comment type="similarity">
    <text evidence="1">Belongs to the UPF0065 (bug) family.</text>
</comment>
<proteinExistence type="inferred from homology"/>
<protein>
    <submittedName>
        <fullName evidence="3">Tripartite-type tricarboxylate transporter receptor subunit TctC</fullName>
    </submittedName>
</protein>
<dbReference type="EMBL" id="JAUSRR010000009">
    <property type="protein sequence ID" value="MDP9925938.1"/>
    <property type="molecule type" value="Genomic_DNA"/>
</dbReference>
<dbReference type="PANTHER" id="PTHR42928">
    <property type="entry name" value="TRICARBOXYLATE-BINDING PROTEIN"/>
    <property type="match status" value="1"/>
</dbReference>
<dbReference type="PROSITE" id="PS51257">
    <property type="entry name" value="PROKAR_LIPOPROTEIN"/>
    <property type="match status" value="1"/>
</dbReference>
<sequence>MNAPRSQAPQRRWCCAVLAGLAACLGVALPAQAQAQAQSAYPTRPVTLVVPYPPGGSADTVGRLVGQRLSEELGQPVLIDNRPGAGTAVGAAFVAKASPDGYTLLLGSGSTLTMNPAIRPNLPYDALGSFEPVAIVARIPLILLANKNVPIGNVKEFASAVRAAPDKYSYASFGTGTSSHFTGEIILQAVGAKIMHVPYRGSAPAMTDLIGGQVPFSVDTVTAAIPQLKGGKVKAIAVTTRQRSSQLPQVPTFAEAGYPEVDADTWIMVVAPKGTPAPVRERLEKTLAKIVATPQAQAALQAQGAEPAFAGAAASLAQIERELPLMRAVARRANIQAD</sequence>
<gene>
    <name evidence="3" type="ORF">J2W25_004985</name>
</gene>
<keyword evidence="2" id="KW-0732">Signal</keyword>
<dbReference type="Gene3D" id="3.40.190.10">
    <property type="entry name" value="Periplasmic binding protein-like II"/>
    <property type="match status" value="1"/>
</dbReference>
<dbReference type="Gene3D" id="3.40.190.150">
    <property type="entry name" value="Bordetella uptake gene, domain 1"/>
    <property type="match status" value="1"/>
</dbReference>
<dbReference type="InterPro" id="IPR042100">
    <property type="entry name" value="Bug_dom1"/>
</dbReference>
<dbReference type="Pfam" id="PF03401">
    <property type="entry name" value="TctC"/>
    <property type="match status" value="1"/>
</dbReference>
<dbReference type="PIRSF" id="PIRSF017082">
    <property type="entry name" value="YflP"/>
    <property type="match status" value="1"/>
</dbReference>
<feature type="signal peptide" evidence="2">
    <location>
        <begin position="1"/>
        <end position="33"/>
    </location>
</feature>
<evidence type="ECO:0000313" key="3">
    <source>
        <dbReference type="EMBL" id="MDP9925938.1"/>
    </source>
</evidence>
<accession>A0AAW8E282</accession>
<evidence type="ECO:0000256" key="2">
    <source>
        <dbReference type="SAM" id="SignalP"/>
    </source>
</evidence>
<comment type="caution">
    <text evidence="3">The sequence shown here is derived from an EMBL/GenBank/DDBJ whole genome shotgun (WGS) entry which is preliminary data.</text>
</comment>
<name>A0AAW8E282_9BURK</name>
<dbReference type="InterPro" id="IPR005064">
    <property type="entry name" value="BUG"/>
</dbReference>
<keyword evidence="3" id="KW-0675">Receptor</keyword>
<dbReference type="Proteomes" id="UP001244295">
    <property type="component" value="Unassembled WGS sequence"/>
</dbReference>
<dbReference type="SUPFAM" id="SSF53850">
    <property type="entry name" value="Periplasmic binding protein-like II"/>
    <property type="match status" value="1"/>
</dbReference>
<dbReference type="PANTHER" id="PTHR42928:SF5">
    <property type="entry name" value="BLR1237 PROTEIN"/>
    <property type="match status" value="1"/>
</dbReference>
<organism evidence="3 4">
    <name type="scientific">Variovorax boronicumulans</name>
    <dbReference type="NCBI Taxonomy" id="436515"/>
    <lineage>
        <taxon>Bacteria</taxon>
        <taxon>Pseudomonadati</taxon>
        <taxon>Pseudomonadota</taxon>
        <taxon>Betaproteobacteria</taxon>
        <taxon>Burkholderiales</taxon>
        <taxon>Comamonadaceae</taxon>
        <taxon>Variovorax</taxon>
    </lineage>
</organism>
<feature type="chain" id="PRO_5043712346" evidence="2">
    <location>
        <begin position="34"/>
        <end position="338"/>
    </location>
</feature>
<evidence type="ECO:0000256" key="1">
    <source>
        <dbReference type="ARBA" id="ARBA00006987"/>
    </source>
</evidence>
<dbReference type="RefSeq" id="WP_307584969.1">
    <property type="nucleotide sequence ID" value="NZ_JAUSRQ010000007.1"/>
</dbReference>
<dbReference type="AlphaFoldDB" id="A0AAW8E282"/>